<dbReference type="SUPFAM" id="SSF110997">
    <property type="entry name" value="Sporulation related repeat"/>
    <property type="match status" value="1"/>
</dbReference>
<feature type="domain" description="SPOR" evidence="2">
    <location>
        <begin position="159"/>
        <end position="237"/>
    </location>
</feature>
<evidence type="ECO:0000256" key="1">
    <source>
        <dbReference type="SAM" id="MobiDB-lite"/>
    </source>
</evidence>
<dbReference type="PROSITE" id="PS51724">
    <property type="entry name" value="SPOR"/>
    <property type="match status" value="1"/>
</dbReference>
<evidence type="ECO:0000313" key="3">
    <source>
        <dbReference type="EMBL" id="SFZ77260.1"/>
    </source>
</evidence>
<dbReference type="InterPro" id="IPR007730">
    <property type="entry name" value="SPOR-like_dom"/>
</dbReference>
<feature type="region of interest" description="Disordered" evidence="1">
    <location>
        <begin position="46"/>
        <end position="118"/>
    </location>
</feature>
<dbReference type="GO" id="GO:0042834">
    <property type="term" value="F:peptidoglycan binding"/>
    <property type="evidence" value="ECO:0007669"/>
    <property type="project" value="InterPro"/>
</dbReference>
<name>A0A1K2HKA5_9NEIS</name>
<evidence type="ECO:0000313" key="4">
    <source>
        <dbReference type="Proteomes" id="UP000186513"/>
    </source>
</evidence>
<gene>
    <name evidence="3" type="ORF">SAMN02745887_02303</name>
</gene>
<keyword evidence="4" id="KW-1185">Reference proteome</keyword>
<dbReference type="Gene3D" id="3.30.70.1070">
    <property type="entry name" value="Sporulation related repeat"/>
    <property type="match status" value="1"/>
</dbReference>
<feature type="compositionally biased region" description="Low complexity" evidence="1">
    <location>
        <begin position="47"/>
        <end position="58"/>
    </location>
</feature>
<accession>A0A1K2HKA5</accession>
<dbReference type="EMBL" id="FPKR01000008">
    <property type="protein sequence ID" value="SFZ77260.1"/>
    <property type="molecule type" value="Genomic_DNA"/>
</dbReference>
<reference evidence="3 4" key="1">
    <citation type="submission" date="2016-11" db="EMBL/GenBank/DDBJ databases">
        <authorList>
            <person name="Jaros S."/>
            <person name="Januszkiewicz K."/>
            <person name="Wedrychowicz H."/>
        </authorList>
    </citation>
    <scope>NUCLEOTIDE SEQUENCE [LARGE SCALE GENOMIC DNA]</scope>
    <source>
        <strain evidence="3 4">DSM 18899</strain>
    </source>
</reference>
<sequence length="275" mass="29121">MKWLFVLLLLGNLLFFAYTQLESPPAQVDWRSREVNAAQLRQVAFGASEPAADSSAPAEPTPTPSETPAAEPATSAPAAAPAASEPKTEPKPAVPAVAATPAPPPASPATTAAATPPKPSGPLACFAWRNILPADLPNARKRLAALQLGGEVSVQNVGAEGPQRFWVYIPPRGTLADAQKKAEELRGLGVSDFFVVADGSRWNRSVSLGLFSTREAAERRLEAVKQQGVRSAVMRERGEGESLQLLIRQVPKSARLNLGRAAMNFRGSTVSEVDC</sequence>
<protein>
    <submittedName>
        <fullName evidence="3">Sporulation related domain-containing protein</fullName>
    </submittedName>
</protein>
<dbReference type="Pfam" id="PF05036">
    <property type="entry name" value="SPOR"/>
    <property type="match status" value="1"/>
</dbReference>
<dbReference type="OrthoDB" id="9127456at2"/>
<dbReference type="AlphaFoldDB" id="A0A1K2HKA5"/>
<organism evidence="3 4">
    <name type="scientific">Chitinimonas taiwanensis DSM 18899</name>
    <dbReference type="NCBI Taxonomy" id="1121279"/>
    <lineage>
        <taxon>Bacteria</taxon>
        <taxon>Pseudomonadati</taxon>
        <taxon>Pseudomonadota</taxon>
        <taxon>Betaproteobacteria</taxon>
        <taxon>Neisseriales</taxon>
        <taxon>Chitinibacteraceae</taxon>
        <taxon>Chitinimonas</taxon>
    </lineage>
</organism>
<dbReference type="RefSeq" id="WP_072428811.1">
    <property type="nucleotide sequence ID" value="NZ_FPKR01000008.1"/>
</dbReference>
<dbReference type="Proteomes" id="UP000186513">
    <property type="component" value="Unassembled WGS sequence"/>
</dbReference>
<feature type="compositionally biased region" description="Low complexity" evidence="1">
    <location>
        <begin position="66"/>
        <end position="85"/>
    </location>
</feature>
<evidence type="ECO:0000259" key="2">
    <source>
        <dbReference type="PROSITE" id="PS51724"/>
    </source>
</evidence>
<proteinExistence type="predicted"/>
<dbReference type="InterPro" id="IPR036680">
    <property type="entry name" value="SPOR-like_sf"/>
</dbReference>
<dbReference type="STRING" id="1121279.SAMN02745887_02303"/>